<sequence length="88" mass="9648">IEDGFLKYSIDNDHVLLTSWRVSDGVWHRATASVSPGGTATLTLDGTRSAAAAIRTNPQKQFIGRLVVAMETGFQPFIGCIKVRVWPF</sequence>
<gene>
    <name evidence="3" type="ORF">NTEN_LOCUS19829</name>
    <name evidence="4" type="ORF">NTEN_LOCUS19831</name>
</gene>
<dbReference type="InterPro" id="IPR013320">
    <property type="entry name" value="ConA-like_dom_sf"/>
</dbReference>
<keyword evidence="5" id="KW-1185">Reference proteome</keyword>
<dbReference type="Gene3D" id="2.60.120.200">
    <property type="match status" value="1"/>
</dbReference>
<feature type="domain" description="Laminin G" evidence="2">
    <location>
        <begin position="1"/>
        <end position="88"/>
    </location>
</feature>
<evidence type="ECO:0000256" key="1">
    <source>
        <dbReference type="PROSITE-ProRule" id="PRU00122"/>
    </source>
</evidence>
<dbReference type="AlphaFoldDB" id="A0A6H5HBX9"/>
<name>A0A6H5HBX9_9HEMI</name>
<dbReference type="PROSITE" id="PS50025">
    <property type="entry name" value="LAM_G_DOMAIN"/>
    <property type="match status" value="1"/>
</dbReference>
<proteinExistence type="predicted"/>
<evidence type="ECO:0000313" key="3">
    <source>
        <dbReference type="EMBL" id="CAB0015489.1"/>
    </source>
</evidence>
<evidence type="ECO:0000259" key="2">
    <source>
        <dbReference type="PROSITE" id="PS50025"/>
    </source>
</evidence>
<dbReference type="Pfam" id="PF02210">
    <property type="entry name" value="Laminin_G_2"/>
    <property type="match status" value="1"/>
</dbReference>
<feature type="non-terminal residue" evidence="4">
    <location>
        <position position="1"/>
    </location>
</feature>
<dbReference type="InterPro" id="IPR001791">
    <property type="entry name" value="Laminin_G"/>
</dbReference>
<reference evidence="4 5" key="1">
    <citation type="submission" date="2020-02" db="EMBL/GenBank/DDBJ databases">
        <authorList>
            <person name="Ferguson B K."/>
        </authorList>
    </citation>
    <scope>NUCLEOTIDE SEQUENCE [LARGE SCALE GENOMIC DNA]</scope>
</reference>
<dbReference type="SUPFAM" id="SSF49899">
    <property type="entry name" value="Concanavalin A-like lectins/glucanases"/>
    <property type="match status" value="1"/>
</dbReference>
<organism evidence="4 5">
    <name type="scientific">Nesidiocoris tenuis</name>
    <dbReference type="NCBI Taxonomy" id="355587"/>
    <lineage>
        <taxon>Eukaryota</taxon>
        <taxon>Metazoa</taxon>
        <taxon>Ecdysozoa</taxon>
        <taxon>Arthropoda</taxon>
        <taxon>Hexapoda</taxon>
        <taxon>Insecta</taxon>
        <taxon>Pterygota</taxon>
        <taxon>Neoptera</taxon>
        <taxon>Paraneoptera</taxon>
        <taxon>Hemiptera</taxon>
        <taxon>Heteroptera</taxon>
        <taxon>Panheteroptera</taxon>
        <taxon>Cimicomorpha</taxon>
        <taxon>Miridae</taxon>
        <taxon>Dicyphina</taxon>
        <taxon>Nesidiocoris</taxon>
    </lineage>
</organism>
<evidence type="ECO:0000313" key="4">
    <source>
        <dbReference type="EMBL" id="CAB0015491.1"/>
    </source>
</evidence>
<protein>
    <recommendedName>
        <fullName evidence="2">Laminin G domain-containing protein</fullName>
    </recommendedName>
</protein>
<accession>A0A6H5HBX9</accession>
<evidence type="ECO:0000313" key="5">
    <source>
        <dbReference type="Proteomes" id="UP000479000"/>
    </source>
</evidence>
<dbReference type="Proteomes" id="UP000479000">
    <property type="component" value="Unassembled WGS sequence"/>
</dbReference>
<comment type="caution">
    <text evidence="1">Lacks conserved residue(s) required for the propagation of feature annotation.</text>
</comment>
<dbReference type="EMBL" id="CADCXU010029171">
    <property type="protein sequence ID" value="CAB0015491.1"/>
    <property type="molecule type" value="Genomic_DNA"/>
</dbReference>
<dbReference type="EMBL" id="CADCXU010029170">
    <property type="protein sequence ID" value="CAB0015489.1"/>
    <property type="molecule type" value="Genomic_DNA"/>
</dbReference>